<evidence type="ECO:0000313" key="2">
    <source>
        <dbReference type="EMBL" id="CAH2010837.1"/>
    </source>
</evidence>
<dbReference type="Proteomes" id="UP001152888">
    <property type="component" value="Unassembled WGS sequence"/>
</dbReference>
<reference evidence="1" key="1">
    <citation type="submission" date="2022-03" db="EMBL/GenBank/DDBJ databases">
        <authorList>
            <person name="Sayadi A."/>
        </authorList>
    </citation>
    <scope>NUCLEOTIDE SEQUENCE</scope>
</reference>
<organism evidence="1 3">
    <name type="scientific">Acanthoscelides obtectus</name>
    <name type="common">Bean weevil</name>
    <name type="synonym">Bruchus obtectus</name>
    <dbReference type="NCBI Taxonomy" id="200917"/>
    <lineage>
        <taxon>Eukaryota</taxon>
        <taxon>Metazoa</taxon>
        <taxon>Ecdysozoa</taxon>
        <taxon>Arthropoda</taxon>
        <taxon>Hexapoda</taxon>
        <taxon>Insecta</taxon>
        <taxon>Pterygota</taxon>
        <taxon>Neoptera</taxon>
        <taxon>Endopterygota</taxon>
        <taxon>Coleoptera</taxon>
        <taxon>Polyphaga</taxon>
        <taxon>Cucujiformia</taxon>
        <taxon>Chrysomeloidea</taxon>
        <taxon>Chrysomelidae</taxon>
        <taxon>Bruchinae</taxon>
        <taxon>Bruchini</taxon>
        <taxon>Acanthoscelides</taxon>
    </lineage>
</organism>
<evidence type="ECO:0000313" key="1">
    <source>
        <dbReference type="EMBL" id="CAH2005066.1"/>
    </source>
</evidence>
<evidence type="ECO:0000313" key="3">
    <source>
        <dbReference type="Proteomes" id="UP001152888"/>
    </source>
</evidence>
<comment type="caution">
    <text evidence="1">The sequence shown here is derived from an EMBL/GenBank/DDBJ whole genome shotgun (WGS) entry which is preliminary data.</text>
</comment>
<sequence>MLFTCPNIFCISCKFEIRSFCSSVHRNETQNGHEAILNQPVPD</sequence>
<dbReference type="AlphaFoldDB" id="A0A9P0LT68"/>
<accession>A0A9P0LT68</accession>
<proteinExistence type="predicted"/>
<dbReference type="EMBL" id="CAKOFQ010008011">
    <property type="protein sequence ID" value="CAH2010837.1"/>
    <property type="molecule type" value="Genomic_DNA"/>
</dbReference>
<name>A0A9P0LT68_ACAOB</name>
<dbReference type="EMBL" id="CAKOFQ010007621">
    <property type="protein sequence ID" value="CAH2005066.1"/>
    <property type="molecule type" value="Genomic_DNA"/>
</dbReference>
<keyword evidence="3" id="KW-1185">Reference proteome</keyword>
<protein>
    <submittedName>
        <fullName evidence="1">Uncharacterized protein</fullName>
    </submittedName>
</protein>
<gene>
    <name evidence="1" type="ORF">ACAOBT_LOCUS28331</name>
    <name evidence="2" type="ORF">ACAOBT_LOCUS31813</name>
</gene>